<dbReference type="EMBL" id="CALNXJ010000092">
    <property type="protein sequence ID" value="CAH3163377.1"/>
    <property type="molecule type" value="Genomic_DNA"/>
</dbReference>
<name>A0AAU9XYL8_9CNID</name>
<dbReference type="AlphaFoldDB" id="A0AAU9XYL8"/>
<evidence type="ECO:0000313" key="1">
    <source>
        <dbReference type="EMBL" id="CAH3163377.1"/>
    </source>
</evidence>
<comment type="caution">
    <text evidence="1">The sequence shown here is derived from an EMBL/GenBank/DDBJ whole genome shotgun (WGS) entry which is preliminary data.</text>
</comment>
<keyword evidence="2" id="KW-1185">Reference proteome</keyword>
<gene>
    <name evidence="1" type="ORF">PMEA_00035570</name>
</gene>
<reference evidence="1 2" key="1">
    <citation type="submission" date="2022-05" db="EMBL/GenBank/DDBJ databases">
        <authorList>
            <consortium name="Genoscope - CEA"/>
            <person name="William W."/>
        </authorList>
    </citation>
    <scope>NUCLEOTIDE SEQUENCE [LARGE SCALE GENOMIC DNA]</scope>
</reference>
<dbReference type="Proteomes" id="UP001159428">
    <property type="component" value="Unassembled WGS sequence"/>
</dbReference>
<proteinExistence type="predicted"/>
<feature type="non-terminal residue" evidence="1">
    <location>
        <position position="1"/>
    </location>
</feature>
<evidence type="ECO:0000313" key="2">
    <source>
        <dbReference type="Proteomes" id="UP001159428"/>
    </source>
</evidence>
<accession>A0AAU9XYL8</accession>
<protein>
    <submittedName>
        <fullName evidence="1">Uncharacterized protein</fullName>
    </submittedName>
</protein>
<sequence>ILIFPVVSRTQRSYTPHSRIFFCTSEVYGVLRRKRGKFKFSVAFLAAASLELLFILSSEANSLQKYKKMNEKLFTQCTSFVLNRWDQIPANNAEQVKQKFGDLNPVKQISISLPVELSVHICRASSQKNLISFYME</sequence>
<organism evidence="1 2">
    <name type="scientific">Pocillopora meandrina</name>
    <dbReference type="NCBI Taxonomy" id="46732"/>
    <lineage>
        <taxon>Eukaryota</taxon>
        <taxon>Metazoa</taxon>
        <taxon>Cnidaria</taxon>
        <taxon>Anthozoa</taxon>
        <taxon>Hexacorallia</taxon>
        <taxon>Scleractinia</taxon>
        <taxon>Astrocoeniina</taxon>
        <taxon>Pocilloporidae</taxon>
        <taxon>Pocillopora</taxon>
    </lineage>
</organism>